<gene>
    <name evidence="1" type="primary">PDR6_2</name>
    <name evidence="1" type="ORF">LTR37_008202</name>
</gene>
<dbReference type="Proteomes" id="UP001281147">
    <property type="component" value="Unassembled WGS sequence"/>
</dbReference>
<comment type="caution">
    <text evidence="1">The sequence shown here is derived from an EMBL/GenBank/DDBJ whole genome shotgun (WGS) entry which is preliminary data.</text>
</comment>
<reference evidence="1" key="1">
    <citation type="submission" date="2023-07" db="EMBL/GenBank/DDBJ databases">
        <title>Black Yeasts Isolated from many extreme environments.</title>
        <authorList>
            <person name="Coleine C."/>
            <person name="Stajich J.E."/>
            <person name="Selbmann L."/>
        </authorList>
    </citation>
    <scope>NUCLEOTIDE SEQUENCE</scope>
    <source>
        <strain evidence="1">CCFEE 5714</strain>
    </source>
</reference>
<name>A0ACC3NC30_9PEZI</name>
<dbReference type="EMBL" id="JAUTXU010000059">
    <property type="protein sequence ID" value="KAK3713952.1"/>
    <property type="molecule type" value="Genomic_DNA"/>
</dbReference>
<sequence>MDDGTAIAAPQNVAEVEQLIQRLYKPGPATLVKNINDQLLQLQLSQDGWKLADELMASDDANVRFFAALTFTVKLNNDGPTLDDDTAHSVQTRLISWLVRLVQRGEGGLVCKKLCSTLTTYFLRSPLVWEHPLLSLAFSFQRGDATIESNTTRSADEIRDILPSLNELQLRVLLWFAGALAEEVSRVPANTPAHANLHTQMENIVKDASVLMQWAFQQQSTGSASAVRAEALRTYLTWINYAQPVWPRNPDALQYLRSLIGQASQCLFDEDLSSEALDIFRDILESYTTFFQPSHMEMLAAIVHNHIRPKLQQALLEQDPDGLPLAQLVIAFGCANIQQVVEQPDSGSGSWTVVKLHFDIIEAQGYPGDEDQLSIQTIEFWNTYIEYVNDTLFSKDSDAPDPPWLYQTRDVLKQVVELLWKKIWTPPNEVAKAWGDSESEGFKEFRGDSTDLMLSIYVLLGKDMLQQLVTLALRSLEAKQWRGVEAALFCLNTLSDNVLEESSSEDVVEEIFRSSLFRDIADFSQNIPSQARRTAIDLLGSYGQYIERHAEFLPDTVRFLFASLEMAGLANAAAKSIASLCSACRVSLTTELPGFLSQYQRFLESKTCDPYTKEKVIGAIAAIIQALSPESAKAEPLRALLVNIEKDVESAKQYAAEGDLEMAEVMGVTSLESLASIGKGLQVPEDVPIDIYDDNEEQAKKPSYWESAEGREAQQQIVGCFSVLQVVGTYSAAIDAACQVLRTGLTESEPGPFVLPTSVTVNFVQQCSINTPQLETVLSTAGMMITQHSRKDSKRIDEDVSSISKAVAGFCEALRQPDTDPTVAAECINVLSELMPHYVHVLFEEMSASTLTFILAAVQGADSMPKRTACEFWTKLIKPQTAAISEDAQQRINQVMSSYGQQLVYSLLHQIRGQAQRSELDYVCEPLKALLLHQTGTQVWLQSALADERFAIPRVTMNDRAMFLRQIMGSRSDGRKTKELVKAFWASCRGTVVSYG</sequence>
<proteinExistence type="predicted"/>
<keyword evidence="2" id="KW-1185">Reference proteome</keyword>
<evidence type="ECO:0000313" key="2">
    <source>
        <dbReference type="Proteomes" id="UP001281147"/>
    </source>
</evidence>
<organism evidence="1 2">
    <name type="scientific">Vermiconidia calcicola</name>
    <dbReference type="NCBI Taxonomy" id="1690605"/>
    <lineage>
        <taxon>Eukaryota</taxon>
        <taxon>Fungi</taxon>
        <taxon>Dikarya</taxon>
        <taxon>Ascomycota</taxon>
        <taxon>Pezizomycotina</taxon>
        <taxon>Dothideomycetes</taxon>
        <taxon>Dothideomycetidae</taxon>
        <taxon>Mycosphaerellales</taxon>
        <taxon>Extremaceae</taxon>
        <taxon>Vermiconidia</taxon>
    </lineage>
</organism>
<evidence type="ECO:0000313" key="1">
    <source>
        <dbReference type="EMBL" id="KAK3713952.1"/>
    </source>
</evidence>
<protein>
    <submittedName>
        <fullName evidence="1">Member of the karyopherin-beta</fullName>
    </submittedName>
</protein>
<accession>A0ACC3NC30</accession>